<accession>A0A0E9XW71</accession>
<reference evidence="1" key="2">
    <citation type="journal article" date="2015" name="Fish Shellfish Immunol.">
        <title>Early steps in the European eel (Anguilla anguilla)-Vibrio vulnificus interaction in the gills: Role of the RtxA13 toxin.</title>
        <authorList>
            <person name="Callol A."/>
            <person name="Pajuelo D."/>
            <person name="Ebbesson L."/>
            <person name="Teles M."/>
            <person name="MacKenzie S."/>
            <person name="Amaro C."/>
        </authorList>
    </citation>
    <scope>NUCLEOTIDE SEQUENCE</scope>
</reference>
<reference evidence="1" key="1">
    <citation type="submission" date="2014-11" db="EMBL/GenBank/DDBJ databases">
        <authorList>
            <person name="Amaro Gonzalez C."/>
        </authorList>
    </citation>
    <scope>NUCLEOTIDE SEQUENCE</scope>
</reference>
<name>A0A0E9XW71_ANGAN</name>
<dbReference type="AlphaFoldDB" id="A0A0E9XW71"/>
<organism evidence="1">
    <name type="scientific">Anguilla anguilla</name>
    <name type="common">European freshwater eel</name>
    <name type="synonym">Muraena anguilla</name>
    <dbReference type="NCBI Taxonomy" id="7936"/>
    <lineage>
        <taxon>Eukaryota</taxon>
        <taxon>Metazoa</taxon>
        <taxon>Chordata</taxon>
        <taxon>Craniata</taxon>
        <taxon>Vertebrata</taxon>
        <taxon>Euteleostomi</taxon>
        <taxon>Actinopterygii</taxon>
        <taxon>Neopterygii</taxon>
        <taxon>Teleostei</taxon>
        <taxon>Anguilliformes</taxon>
        <taxon>Anguillidae</taxon>
        <taxon>Anguilla</taxon>
    </lineage>
</organism>
<sequence length="23" mass="2736">MKEEEMLPVQCLIEIRVRISTAF</sequence>
<proteinExistence type="predicted"/>
<dbReference type="EMBL" id="GBXM01002639">
    <property type="protein sequence ID" value="JAI05939.1"/>
    <property type="molecule type" value="Transcribed_RNA"/>
</dbReference>
<protein>
    <submittedName>
        <fullName evidence="1">Uncharacterized protein</fullName>
    </submittedName>
</protein>
<evidence type="ECO:0000313" key="1">
    <source>
        <dbReference type="EMBL" id="JAI05939.1"/>
    </source>
</evidence>